<keyword evidence="2" id="KW-1185">Reference proteome</keyword>
<organism evidence="1 2">
    <name type="scientific">Aquisphaera giovannonii</name>
    <dbReference type="NCBI Taxonomy" id="406548"/>
    <lineage>
        <taxon>Bacteria</taxon>
        <taxon>Pseudomonadati</taxon>
        <taxon>Planctomycetota</taxon>
        <taxon>Planctomycetia</taxon>
        <taxon>Isosphaerales</taxon>
        <taxon>Isosphaeraceae</taxon>
        <taxon>Aquisphaera</taxon>
    </lineage>
</organism>
<gene>
    <name evidence="1" type="ORF">OJF2_24410</name>
</gene>
<evidence type="ECO:0000313" key="1">
    <source>
        <dbReference type="EMBL" id="QEH33909.1"/>
    </source>
</evidence>
<proteinExistence type="predicted"/>
<name>A0A5B9W0W6_9BACT</name>
<dbReference type="EMBL" id="CP042997">
    <property type="protein sequence ID" value="QEH33909.1"/>
    <property type="molecule type" value="Genomic_DNA"/>
</dbReference>
<dbReference type="AlphaFoldDB" id="A0A5B9W0W6"/>
<sequence>MIPNPGNQAGNIESLRMLLERLGSSDVTIGEAKVLRTQLDHLLKGGTCTQASNRGGAAGRVPGF</sequence>
<protein>
    <submittedName>
        <fullName evidence="1">Uncharacterized protein</fullName>
    </submittedName>
</protein>
<dbReference type="Proteomes" id="UP000324233">
    <property type="component" value="Chromosome"/>
</dbReference>
<evidence type="ECO:0000313" key="2">
    <source>
        <dbReference type="Proteomes" id="UP000324233"/>
    </source>
</evidence>
<dbReference type="RefSeq" id="WP_148593905.1">
    <property type="nucleotide sequence ID" value="NZ_CP042997.1"/>
</dbReference>
<reference evidence="1 2" key="1">
    <citation type="submission" date="2019-08" db="EMBL/GenBank/DDBJ databases">
        <title>Deep-cultivation of Planctomycetes and their phenomic and genomic characterization uncovers novel biology.</title>
        <authorList>
            <person name="Wiegand S."/>
            <person name="Jogler M."/>
            <person name="Boedeker C."/>
            <person name="Pinto D."/>
            <person name="Vollmers J."/>
            <person name="Rivas-Marin E."/>
            <person name="Kohn T."/>
            <person name="Peeters S.H."/>
            <person name="Heuer A."/>
            <person name="Rast P."/>
            <person name="Oberbeckmann S."/>
            <person name="Bunk B."/>
            <person name="Jeske O."/>
            <person name="Meyerdierks A."/>
            <person name="Storesund J.E."/>
            <person name="Kallscheuer N."/>
            <person name="Luecker S."/>
            <person name="Lage O.M."/>
            <person name="Pohl T."/>
            <person name="Merkel B.J."/>
            <person name="Hornburger P."/>
            <person name="Mueller R.-W."/>
            <person name="Bruemmer F."/>
            <person name="Labrenz M."/>
            <person name="Spormann A.M."/>
            <person name="Op den Camp H."/>
            <person name="Overmann J."/>
            <person name="Amann R."/>
            <person name="Jetten M.S.M."/>
            <person name="Mascher T."/>
            <person name="Medema M.H."/>
            <person name="Devos D.P."/>
            <person name="Kaster A.-K."/>
            <person name="Ovreas L."/>
            <person name="Rohde M."/>
            <person name="Galperin M.Y."/>
            <person name="Jogler C."/>
        </authorList>
    </citation>
    <scope>NUCLEOTIDE SEQUENCE [LARGE SCALE GENOMIC DNA]</scope>
    <source>
        <strain evidence="1 2">OJF2</strain>
    </source>
</reference>
<dbReference type="KEGG" id="agv:OJF2_24410"/>
<accession>A0A5B9W0W6</accession>